<dbReference type="GO" id="GO:0006508">
    <property type="term" value="P:proteolysis"/>
    <property type="evidence" value="ECO:0007669"/>
    <property type="project" value="UniProtKB-KW"/>
</dbReference>
<dbReference type="GO" id="GO:0004222">
    <property type="term" value="F:metalloendopeptidase activity"/>
    <property type="evidence" value="ECO:0007669"/>
    <property type="project" value="InterPro"/>
</dbReference>
<organism evidence="13 14">
    <name type="scientific">Corticimicrobacter populi</name>
    <dbReference type="NCBI Taxonomy" id="2175229"/>
    <lineage>
        <taxon>Bacteria</taxon>
        <taxon>Pseudomonadati</taxon>
        <taxon>Pseudomonadota</taxon>
        <taxon>Betaproteobacteria</taxon>
        <taxon>Burkholderiales</taxon>
        <taxon>Alcaligenaceae</taxon>
        <taxon>Corticimicrobacter</taxon>
    </lineage>
</organism>
<feature type="transmembrane region" description="Helical" evidence="11">
    <location>
        <begin position="367"/>
        <end position="389"/>
    </location>
</feature>
<comment type="cofactor">
    <cofactor evidence="1 11">
        <name>Zn(2+)</name>
        <dbReference type="ChEBI" id="CHEBI:29105"/>
    </cofactor>
</comment>
<keyword evidence="4 13" id="KW-0645">Protease</keyword>
<dbReference type="InterPro" id="IPR004387">
    <property type="entry name" value="Pept_M50_Zn"/>
</dbReference>
<feature type="domain" description="PDZ" evidence="12">
    <location>
        <begin position="206"/>
        <end position="274"/>
    </location>
</feature>
<evidence type="ECO:0000256" key="3">
    <source>
        <dbReference type="ARBA" id="ARBA00007931"/>
    </source>
</evidence>
<dbReference type="CDD" id="cd06163">
    <property type="entry name" value="S2P-M50_PDZ_RseP-like"/>
    <property type="match status" value="1"/>
</dbReference>
<keyword evidence="8 11" id="KW-1133">Transmembrane helix</keyword>
<evidence type="ECO:0000256" key="1">
    <source>
        <dbReference type="ARBA" id="ARBA00001947"/>
    </source>
</evidence>
<keyword evidence="7 11" id="KW-0862">Zinc</keyword>
<comment type="similarity">
    <text evidence="3 11">Belongs to the peptidase M50B family.</text>
</comment>
<evidence type="ECO:0000256" key="7">
    <source>
        <dbReference type="ARBA" id="ARBA00022833"/>
    </source>
</evidence>
<dbReference type="PANTHER" id="PTHR42837">
    <property type="entry name" value="REGULATOR OF SIGMA-E PROTEASE RSEP"/>
    <property type="match status" value="1"/>
</dbReference>
<gene>
    <name evidence="13" type="primary">rseP</name>
    <name evidence="13" type="ORF">DD235_04070</name>
</gene>
<feature type="transmembrane region" description="Helical" evidence="11">
    <location>
        <begin position="93"/>
        <end position="114"/>
    </location>
</feature>
<sequence length="443" mass="47842">MLTTLAAFAVAIGILVTFHEFGHYSVARWCGVRVLRFSVGFGPVLWQRADRNGTEWALSAIPLGGYVKMQDDPDPSLPGPDGAFRTKSVWQRIAIVAAGPVFNLILAVFLYAGLNLAGTQQPQPILAAPVAGSSAAQVGILPGSRIEQINNRDIRSWDEVRWAMLDAWTADQDARLTLVSPEERSYDVSLAPLPGWHDRADEDILAEAGIRLRATPRVQEVFDDSAAAEAGLREGDTIVGTDAIDSGEFTVGQLVTAIQARPGESMRFDILRDGAPMTLTIVPREALDGQGEAVGRIGASLGADVPMVDVRYGPIDAVLMGVQRTWDTAIFSLRMLGRMLLGDVSWRNISGPVTIADYAGQSAKIGLASYVSFLALVSISLGVLNLLPIPMLDGGHLLYYLIEIVRGSPPPDRWIDIGQRIGLSLLIALMMLALFNDFTRLLS</sequence>
<dbReference type="SMART" id="SM00228">
    <property type="entry name" value="PDZ"/>
    <property type="match status" value="2"/>
</dbReference>
<evidence type="ECO:0000256" key="5">
    <source>
        <dbReference type="ARBA" id="ARBA00022692"/>
    </source>
</evidence>
<protein>
    <recommendedName>
        <fullName evidence="11">Zinc metalloprotease</fullName>
        <ecNumber evidence="11">3.4.24.-</ecNumber>
    </recommendedName>
</protein>
<keyword evidence="9 11" id="KW-0482">Metalloprotease</keyword>
<evidence type="ECO:0000256" key="4">
    <source>
        <dbReference type="ARBA" id="ARBA00022670"/>
    </source>
</evidence>
<dbReference type="GO" id="GO:0046872">
    <property type="term" value="F:metal ion binding"/>
    <property type="evidence" value="ECO:0007669"/>
    <property type="project" value="UniProtKB-KW"/>
</dbReference>
<feature type="domain" description="PDZ" evidence="12">
    <location>
        <begin position="110"/>
        <end position="182"/>
    </location>
</feature>
<dbReference type="EMBL" id="QETA01000001">
    <property type="protein sequence ID" value="PWF25329.1"/>
    <property type="molecule type" value="Genomic_DNA"/>
</dbReference>
<keyword evidence="5 11" id="KW-0812">Transmembrane</keyword>
<dbReference type="PANTHER" id="PTHR42837:SF2">
    <property type="entry name" value="MEMBRANE METALLOPROTEASE ARASP2, CHLOROPLASTIC-RELATED"/>
    <property type="match status" value="1"/>
</dbReference>
<dbReference type="CDD" id="cd23081">
    <property type="entry name" value="cpPDZ_EcRseP-like"/>
    <property type="match status" value="1"/>
</dbReference>
<dbReference type="RefSeq" id="WP_109060731.1">
    <property type="nucleotide sequence ID" value="NZ_QETA01000001.1"/>
</dbReference>
<dbReference type="Gene3D" id="2.30.42.10">
    <property type="match status" value="2"/>
</dbReference>
<dbReference type="AlphaFoldDB" id="A0A2V1K6M6"/>
<comment type="subcellular location">
    <subcellularLocation>
        <location evidence="2">Membrane</location>
        <topology evidence="2">Multi-pass membrane protein</topology>
    </subcellularLocation>
</comment>
<dbReference type="SUPFAM" id="SSF50156">
    <property type="entry name" value="PDZ domain-like"/>
    <property type="match status" value="2"/>
</dbReference>
<keyword evidence="10 11" id="KW-0472">Membrane</keyword>
<keyword evidence="14" id="KW-1185">Reference proteome</keyword>
<dbReference type="GO" id="GO:0016020">
    <property type="term" value="C:membrane"/>
    <property type="evidence" value="ECO:0007669"/>
    <property type="project" value="UniProtKB-SubCell"/>
</dbReference>
<dbReference type="EC" id="3.4.24.-" evidence="11"/>
<evidence type="ECO:0000256" key="9">
    <source>
        <dbReference type="ARBA" id="ARBA00023049"/>
    </source>
</evidence>
<evidence type="ECO:0000259" key="12">
    <source>
        <dbReference type="SMART" id="SM00228"/>
    </source>
</evidence>
<evidence type="ECO:0000313" key="13">
    <source>
        <dbReference type="EMBL" id="PWF25329.1"/>
    </source>
</evidence>
<dbReference type="NCBIfam" id="TIGR00054">
    <property type="entry name" value="RIP metalloprotease RseP"/>
    <property type="match status" value="1"/>
</dbReference>
<name>A0A2V1K6M6_9BURK</name>
<evidence type="ECO:0000313" key="14">
    <source>
        <dbReference type="Proteomes" id="UP000245212"/>
    </source>
</evidence>
<dbReference type="InterPro" id="IPR036034">
    <property type="entry name" value="PDZ_sf"/>
</dbReference>
<evidence type="ECO:0000256" key="11">
    <source>
        <dbReference type="RuleBase" id="RU362031"/>
    </source>
</evidence>
<reference evidence="14" key="1">
    <citation type="submission" date="2018-05" db="EMBL/GenBank/DDBJ databases">
        <authorList>
            <person name="Li Y."/>
        </authorList>
    </citation>
    <scope>NUCLEOTIDE SEQUENCE [LARGE SCALE GENOMIC DNA]</scope>
    <source>
        <strain evidence="14">3d-2-2</strain>
    </source>
</reference>
<comment type="caution">
    <text evidence="13">The sequence shown here is derived from an EMBL/GenBank/DDBJ whole genome shotgun (WGS) entry which is preliminary data.</text>
</comment>
<keyword evidence="6 11" id="KW-0378">Hydrolase</keyword>
<evidence type="ECO:0000256" key="10">
    <source>
        <dbReference type="ARBA" id="ARBA00023136"/>
    </source>
</evidence>
<dbReference type="Proteomes" id="UP000245212">
    <property type="component" value="Unassembled WGS sequence"/>
</dbReference>
<evidence type="ECO:0000256" key="2">
    <source>
        <dbReference type="ARBA" id="ARBA00004141"/>
    </source>
</evidence>
<dbReference type="InterPro" id="IPR001478">
    <property type="entry name" value="PDZ"/>
</dbReference>
<keyword evidence="11" id="KW-0479">Metal-binding</keyword>
<feature type="transmembrane region" description="Helical" evidence="11">
    <location>
        <begin position="417"/>
        <end position="435"/>
    </location>
</feature>
<evidence type="ECO:0000256" key="8">
    <source>
        <dbReference type="ARBA" id="ARBA00022989"/>
    </source>
</evidence>
<proteinExistence type="inferred from homology"/>
<dbReference type="Pfam" id="PF02163">
    <property type="entry name" value="Peptidase_M50"/>
    <property type="match status" value="1"/>
</dbReference>
<accession>A0A2V1K6M6</accession>
<dbReference type="InterPro" id="IPR008915">
    <property type="entry name" value="Peptidase_M50"/>
</dbReference>
<evidence type="ECO:0000256" key="6">
    <source>
        <dbReference type="ARBA" id="ARBA00022801"/>
    </source>
</evidence>